<keyword evidence="4" id="KW-0342">GTP-binding</keyword>
<reference evidence="7 8" key="1">
    <citation type="journal article" date="2017" name="Genome Biol.">
        <title>New reference genome sequences of hot pepper reveal the massive evolution of plant disease-resistance genes by retroduplication.</title>
        <authorList>
            <person name="Kim S."/>
            <person name="Park J."/>
            <person name="Yeom S.I."/>
            <person name="Kim Y.M."/>
            <person name="Seo E."/>
            <person name="Kim K.T."/>
            <person name="Kim M.S."/>
            <person name="Lee J.M."/>
            <person name="Cheong K."/>
            <person name="Shin H.S."/>
            <person name="Kim S.B."/>
            <person name="Han K."/>
            <person name="Lee J."/>
            <person name="Park M."/>
            <person name="Lee H.A."/>
            <person name="Lee H.Y."/>
            <person name="Lee Y."/>
            <person name="Oh S."/>
            <person name="Lee J.H."/>
            <person name="Choi E."/>
            <person name="Choi E."/>
            <person name="Lee S.E."/>
            <person name="Jeon J."/>
            <person name="Kim H."/>
            <person name="Choi G."/>
            <person name="Song H."/>
            <person name="Lee J."/>
            <person name="Lee S.C."/>
            <person name="Kwon J.K."/>
            <person name="Lee H.Y."/>
            <person name="Koo N."/>
            <person name="Hong Y."/>
            <person name="Kim R.W."/>
            <person name="Kang W.H."/>
            <person name="Huh J.H."/>
            <person name="Kang B.C."/>
            <person name="Yang T.J."/>
            <person name="Lee Y.H."/>
            <person name="Bennetzen J.L."/>
            <person name="Choi D."/>
        </authorList>
    </citation>
    <scope>NUCLEOTIDE SEQUENCE [LARGE SCALE GENOMIC DNA]</scope>
    <source>
        <strain evidence="8">cv. PBC81</strain>
    </source>
</reference>
<evidence type="ECO:0000313" key="7">
    <source>
        <dbReference type="EMBL" id="PHT31692.1"/>
    </source>
</evidence>
<dbReference type="Gene3D" id="3.30.1330.20">
    <property type="entry name" value="Tubulin/FtsZ, C-terminal domain"/>
    <property type="match status" value="1"/>
</dbReference>
<dbReference type="Proteomes" id="UP000224567">
    <property type="component" value="Unassembled WGS sequence"/>
</dbReference>
<dbReference type="Pfam" id="PF24626">
    <property type="entry name" value="SH3_Tf2-1"/>
    <property type="match status" value="1"/>
</dbReference>
<keyword evidence="3" id="KW-0547">Nucleotide-binding</keyword>
<dbReference type="SUPFAM" id="SSF55307">
    <property type="entry name" value="Tubulin C-terminal domain-like"/>
    <property type="match status" value="1"/>
</dbReference>
<dbReference type="STRING" id="33114.A0A2G2VFD5"/>
<evidence type="ECO:0000313" key="8">
    <source>
        <dbReference type="Proteomes" id="UP000224567"/>
    </source>
</evidence>
<dbReference type="InterPro" id="IPR008280">
    <property type="entry name" value="Tub_FtsZ_C"/>
</dbReference>
<dbReference type="InterPro" id="IPR023123">
    <property type="entry name" value="Tubulin_C"/>
</dbReference>
<proteinExistence type="inferred from homology"/>
<dbReference type="GO" id="GO:0005874">
    <property type="term" value="C:microtubule"/>
    <property type="evidence" value="ECO:0007669"/>
    <property type="project" value="UniProtKB-KW"/>
</dbReference>
<reference evidence="8" key="2">
    <citation type="journal article" date="2017" name="J. Anim. Genet.">
        <title>Multiple reference genome sequences of hot pepper reveal the massive evolution of plant disease resistance genes by retroduplication.</title>
        <authorList>
            <person name="Kim S."/>
            <person name="Park J."/>
            <person name="Yeom S.-I."/>
            <person name="Kim Y.-M."/>
            <person name="Seo E."/>
            <person name="Kim K.-T."/>
            <person name="Kim M.-S."/>
            <person name="Lee J.M."/>
            <person name="Cheong K."/>
            <person name="Shin H.-S."/>
            <person name="Kim S.-B."/>
            <person name="Han K."/>
            <person name="Lee J."/>
            <person name="Park M."/>
            <person name="Lee H.-A."/>
            <person name="Lee H.-Y."/>
            <person name="Lee Y."/>
            <person name="Oh S."/>
            <person name="Lee J.H."/>
            <person name="Choi E."/>
            <person name="Choi E."/>
            <person name="Lee S.E."/>
            <person name="Jeon J."/>
            <person name="Kim H."/>
            <person name="Choi G."/>
            <person name="Song H."/>
            <person name="Lee J."/>
            <person name="Lee S.-C."/>
            <person name="Kwon J.-K."/>
            <person name="Lee H.-Y."/>
            <person name="Koo N."/>
            <person name="Hong Y."/>
            <person name="Kim R.W."/>
            <person name="Kang W.-H."/>
            <person name="Huh J.H."/>
            <person name="Kang B.-C."/>
            <person name="Yang T.-J."/>
            <person name="Lee Y.-H."/>
            <person name="Bennetzen J.L."/>
            <person name="Choi D."/>
        </authorList>
    </citation>
    <scope>NUCLEOTIDE SEQUENCE [LARGE SCALE GENOMIC DNA]</scope>
    <source>
        <strain evidence="8">cv. PBC81</strain>
    </source>
</reference>
<organism evidence="7 8">
    <name type="scientific">Capsicum baccatum</name>
    <name type="common">Peruvian pepper</name>
    <dbReference type="NCBI Taxonomy" id="33114"/>
    <lineage>
        <taxon>Eukaryota</taxon>
        <taxon>Viridiplantae</taxon>
        <taxon>Streptophyta</taxon>
        <taxon>Embryophyta</taxon>
        <taxon>Tracheophyta</taxon>
        <taxon>Spermatophyta</taxon>
        <taxon>Magnoliopsida</taxon>
        <taxon>eudicotyledons</taxon>
        <taxon>Gunneridae</taxon>
        <taxon>Pentapetalae</taxon>
        <taxon>asterids</taxon>
        <taxon>lamiids</taxon>
        <taxon>Solanales</taxon>
        <taxon>Solanaceae</taxon>
        <taxon>Solanoideae</taxon>
        <taxon>Capsiceae</taxon>
        <taxon>Capsicum</taxon>
    </lineage>
</organism>
<dbReference type="GO" id="GO:0007017">
    <property type="term" value="P:microtubule-based process"/>
    <property type="evidence" value="ECO:0007669"/>
    <property type="project" value="InterPro"/>
</dbReference>
<dbReference type="InterPro" id="IPR056924">
    <property type="entry name" value="SH3_Tf2-1"/>
</dbReference>
<dbReference type="Gene3D" id="1.10.287.600">
    <property type="entry name" value="Helix hairpin bin"/>
    <property type="match status" value="1"/>
</dbReference>
<dbReference type="EMBL" id="MLFT02000012">
    <property type="protein sequence ID" value="PHT31692.1"/>
    <property type="molecule type" value="Genomic_DNA"/>
</dbReference>
<comment type="caution">
    <text evidence="7">The sequence shown here is derived from an EMBL/GenBank/DDBJ whole genome shotgun (WGS) entry which is preliminary data.</text>
</comment>
<evidence type="ECO:0000256" key="2">
    <source>
        <dbReference type="ARBA" id="ARBA00022701"/>
    </source>
</evidence>
<dbReference type="OrthoDB" id="1036089at2759"/>
<keyword evidence="2" id="KW-0493">Microtubule</keyword>
<feature type="domain" description="MULE transposase" evidence="5">
    <location>
        <begin position="508"/>
        <end position="585"/>
    </location>
</feature>
<evidence type="ECO:0000256" key="4">
    <source>
        <dbReference type="ARBA" id="ARBA00023134"/>
    </source>
</evidence>
<dbReference type="Pfam" id="PF10551">
    <property type="entry name" value="MULE"/>
    <property type="match status" value="1"/>
</dbReference>
<feature type="domain" description="Tf2-1-like SH3-like" evidence="6">
    <location>
        <begin position="204"/>
        <end position="248"/>
    </location>
</feature>
<dbReference type="AlphaFoldDB" id="A0A2G2VFD5"/>
<dbReference type="InterPro" id="IPR018289">
    <property type="entry name" value="MULE_transposase_dom"/>
</dbReference>
<dbReference type="PANTHER" id="PTHR31973">
    <property type="entry name" value="POLYPROTEIN, PUTATIVE-RELATED"/>
    <property type="match status" value="1"/>
</dbReference>
<evidence type="ECO:0000256" key="3">
    <source>
        <dbReference type="ARBA" id="ARBA00022741"/>
    </source>
</evidence>
<evidence type="ECO:0000256" key="1">
    <source>
        <dbReference type="ARBA" id="ARBA00009636"/>
    </source>
</evidence>
<keyword evidence="8" id="KW-1185">Reference proteome</keyword>
<evidence type="ECO:0000259" key="6">
    <source>
        <dbReference type="Pfam" id="PF24626"/>
    </source>
</evidence>
<dbReference type="GO" id="GO:0005200">
    <property type="term" value="F:structural constituent of cytoskeleton"/>
    <property type="evidence" value="ECO:0007669"/>
    <property type="project" value="InterPro"/>
</dbReference>
<dbReference type="PANTHER" id="PTHR31973:SF195">
    <property type="entry name" value="MUDR FAMILY TRANSPOSASE"/>
    <property type="match status" value="1"/>
</dbReference>
<dbReference type="PRINTS" id="PR01162">
    <property type="entry name" value="ALPHATUBULIN"/>
</dbReference>
<name>A0A2G2VFD5_CAPBA</name>
<comment type="similarity">
    <text evidence="1">Belongs to the tubulin family.</text>
</comment>
<sequence>MSAILHCTAISGVTLDNYGVGLGVVLMQEGMVIAYVSHQLKSYERNYLTHDLYLRSCVCFEVVEAVLCPTRFKYGINYQPATVVPGGDLAKLQRVVCMISNSTSVVEVFSPIDHKFNVMYAKHVFVHWYDGEVMDKGEFCEDRIDLAALEKDYEEVPDEAHTPGSNIFQLSTMGVAFGLADAYNSNYHSSIDMAPFEALSLLSWFGKRGKLRPRYICPFEIHRTIDDVAYDLALSPDSSAVHPAFHIQVRRHPTLLDSDDCWSFQGLLVKIRCDKCLYSLSFLGLDNSNSYNIRFFDIPPPQQKIYEHDSFEDDSLDAYPMDSKDDSMKLEDPISLKKGDKSANWEHKPTTPSPTKLLWWMLRVKKYECTDRFVIYKYIVDHSCGIEYATHCHRKITSKVNVSLCVNMYRKGKGPDTSEIRRIVFKNLKSRPSYWKCWLGYVIAKEMVQGIVEHGYSFLPIFSYMIDALNVGTTYSIMVNKVDCRFMYYFLSLGPCIRGFAYMRRVNAVDDTHLYGKYEGMLLSAVAQDTENHIYPVAFCIVDKENDVSWMFFFEKLKSIVADGPDLCFISDRHKSIANGIMKAYNLLITGTA</sequence>
<dbReference type="GO" id="GO:0005525">
    <property type="term" value="F:GTP binding"/>
    <property type="evidence" value="ECO:0007669"/>
    <property type="project" value="UniProtKB-KW"/>
</dbReference>
<accession>A0A2G2VFD5</accession>
<dbReference type="InterPro" id="IPR002452">
    <property type="entry name" value="Alpha_tubulin"/>
</dbReference>
<gene>
    <name evidence="7" type="ORF">CQW23_28029</name>
</gene>
<protein>
    <submittedName>
        <fullName evidence="7">Tubulin alpha-1 chain</fullName>
    </submittedName>
</protein>
<evidence type="ECO:0000259" key="5">
    <source>
        <dbReference type="Pfam" id="PF10551"/>
    </source>
</evidence>
<dbReference type="InterPro" id="IPR037103">
    <property type="entry name" value="Tubulin/FtsZ-like_C"/>
</dbReference>